<protein>
    <recommendedName>
        <fullName evidence="2">Alpha/beta hydrolase fold-3 domain-containing protein</fullName>
    </recommendedName>
</protein>
<feature type="domain" description="Alpha/beta hydrolase fold-3" evidence="2">
    <location>
        <begin position="1"/>
        <end position="132"/>
    </location>
</feature>
<dbReference type="SUPFAM" id="SSF53474">
    <property type="entry name" value="alpha/beta-Hydrolases"/>
    <property type="match status" value="1"/>
</dbReference>
<dbReference type="PANTHER" id="PTHR48081">
    <property type="entry name" value="AB HYDROLASE SUPERFAMILY PROTEIN C4A8.06C"/>
    <property type="match status" value="1"/>
</dbReference>
<dbReference type="InterPro" id="IPR013094">
    <property type="entry name" value="AB_hydrolase_3"/>
</dbReference>
<dbReference type="PANTHER" id="PTHR48081:SF8">
    <property type="entry name" value="ALPHA_BETA HYDROLASE FOLD-3 DOMAIN-CONTAINING PROTEIN-RELATED"/>
    <property type="match status" value="1"/>
</dbReference>
<evidence type="ECO:0000256" key="1">
    <source>
        <dbReference type="ARBA" id="ARBA00022801"/>
    </source>
</evidence>
<proteinExistence type="predicted"/>
<organism evidence="3 4">
    <name type="scientific">Sporothrix bragantina</name>
    <dbReference type="NCBI Taxonomy" id="671064"/>
    <lineage>
        <taxon>Eukaryota</taxon>
        <taxon>Fungi</taxon>
        <taxon>Dikarya</taxon>
        <taxon>Ascomycota</taxon>
        <taxon>Pezizomycotina</taxon>
        <taxon>Sordariomycetes</taxon>
        <taxon>Sordariomycetidae</taxon>
        <taxon>Ophiostomatales</taxon>
        <taxon>Ophiostomataceae</taxon>
        <taxon>Sporothrix</taxon>
    </lineage>
</organism>
<dbReference type="EMBL" id="CAWUHC010000158">
    <property type="protein sequence ID" value="CAK7236416.1"/>
    <property type="molecule type" value="Genomic_DNA"/>
</dbReference>
<keyword evidence="4" id="KW-1185">Reference proteome</keyword>
<sequence length="146" mass="15595">MGESAGGGLAAGLVLRARDRQFAPPVAKQILVYPMLDDRTVTDPTGGLAVFDINDVVTGWAAYLGKLYKTEAIPAEAAPARIADVTGLPPLYLDVGQLDLFLRKDLAFVNKCVAAGLPVEFHLYVGVPHPFQRFAPASRGLPHAKE</sequence>
<gene>
    <name evidence="3" type="ORF">SBRCBS47491_009629</name>
</gene>
<dbReference type="Proteomes" id="UP001642406">
    <property type="component" value="Unassembled WGS sequence"/>
</dbReference>
<keyword evidence="1" id="KW-0378">Hydrolase</keyword>
<name>A0ABP0CYR5_9PEZI</name>
<evidence type="ECO:0000313" key="3">
    <source>
        <dbReference type="EMBL" id="CAK7236416.1"/>
    </source>
</evidence>
<evidence type="ECO:0000313" key="4">
    <source>
        <dbReference type="Proteomes" id="UP001642406"/>
    </source>
</evidence>
<dbReference type="Pfam" id="PF07859">
    <property type="entry name" value="Abhydrolase_3"/>
    <property type="match status" value="1"/>
</dbReference>
<comment type="caution">
    <text evidence="3">The sequence shown here is derived from an EMBL/GenBank/DDBJ whole genome shotgun (WGS) entry which is preliminary data.</text>
</comment>
<dbReference type="InterPro" id="IPR050300">
    <property type="entry name" value="GDXG_lipolytic_enzyme"/>
</dbReference>
<evidence type="ECO:0000259" key="2">
    <source>
        <dbReference type="Pfam" id="PF07859"/>
    </source>
</evidence>
<dbReference type="InterPro" id="IPR029058">
    <property type="entry name" value="AB_hydrolase_fold"/>
</dbReference>
<accession>A0ABP0CYR5</accession>
<dbReference type="Gene3D" id="3.40.50.1820">
    <property type="entry name" value="alpha/beta hydrolase"/>
    <property type="match status" value="1"/>
</dbReference>
<reference evidence="3 4" key="1">
    <citation type="submission" date="2024-01" db="EMBL/GenBank/DDBJ databases">
        <authorList>
            <person name="Allen C."/>
            <person name="Tagirdzhanova G."/>
        </authorList>
    </citation>
    <scope>NUCLEOTIDE SEQUENCE [LARGE SCALE GENOMIC DNA]</scope>
</reference>